<comment type="caution">
    <text evidence="2">The sequence shown here is derived from an EMBL/GenBank/DDBJ whole genome shotgun (WGS) entry which is preliminary data.</text>
</comment>
<dbReference type="OrthoDB" id="9801160at2"/>
<dbReference type="PANTHER" id="PTHR38659:SF1">
    <property type="entry name" value="METAL DEPENDENT PHOSPHOHYDROLASE"/>
    <property type="match status" value="1"/>
</dbReference>
<protein>
    <submittedName>
        <fullName evidence="2">HAD family hydrolase</fullName>
    </submittedName>
</protein>
<evidence type="ECO:0000313" key="3">
    <source>
        <dbReference type="Proteomes" id="UP000050501"/>
    </source>
</evidence>
<dbReference type="CDD" id="cd00077">
    <property type="entry name" value="HDc"/>
    <property type="match status" value="1"/>
</dbReference>
<keyword evidence="3" id="KW-1185">Reference proteome</keyword>
<feature type="domain" description="HD" evidence="1">
    <location>
        <begin position="20"/>
        <end position="93"/>
    </location>
</feature>
<dbReference type="Proteomes" id="UP000050501">
    <property type="component" value="Unassembled WGS sequence"/>
</dbReference>
<organism evidence="2 3">
    <name type="scientific">Levilinea saccharolytica</name>
    <dbReference type="NCBI Taxonomy" id="229921"/>
    <lineage>
        <taxon>Bacteria</taxon>
        <taxon>Bacillati</taxon>
        <taxon>Chloroflexota</taxon>
        <taxon>Anaerolineae</taxon>
        <taxon>Anaerolineales</taxon>
        <taxon>Anaerolineaceae</taxon>
        <taxon>Levilinea</taxon>
    </lineage>
</organism>
<dbReference type="GO" id="GO:0016787">
    <property type="term" value="F:hydrolase activity"/>
    <property type="evidence" value="ECO:0007669"/>
    <property type="project" value="UniProtKB-KW"/>
</dbReference>
<dbReference type="RefSeq" id="WP_062418068.1">
    <property type="nucleotide sequence ID" value="NZ_DF967974.1"/>
</dbReference>
<accession>A0A0P6Y637</accession>
<reference evidence="2 3" key="1">
    <citation type="submission" date="2015-07" db="EMBL/GenBank/DDBJ databases">
        <title>Genome sequence of Levilinea saccharolytica DSM 16555.</title>
        <authorList>
            <person name="Hemp J."/>
            <person name="Ward L.M."/>
            <person name="Pace L.A."/>
            <person name="Fischer W.W."/>
        </authorList>
    </citation>
    <scope>NUCLEOTIDE SEQUENCE [LARGE SCALE GENOMIC DNA]</scope>
    <source>
        <strain evidence="2 3">KIBI-1</strain>
    </source>
</reference>
<dbReference type="InterPro" id="IPR006674">
    <property type="entry name" value="HD_domain"/>
</dbReference>
<dbReference type="Gene3D" id="1.10.3210.10">
    <property type="entry name" value="Hypothetical protein af1432"/>
    <property type="match status" value="1"/>
</dbReference>
<gene>
    <name evidence="2" type="ORF">ADN01_00775</name>
</gene>
<evidence type="ECO:0000313" key="2">
    <source>
        <dbReference type="EMBL" id="KPL91845.1"/>
    </source>
</evidence>
<dbReference type="InterPro" id="IPR003607">
    <property type="entry name" value="HD/PDEase_dom"/>
</dbReference>
<sequence length="194" mass="21480">MNRDQALAIVTTYVKSPNLINHMLAVEAAMRFYARKLGEDEERWAVTGLLHDFDWEIHPTLEEHPQAGAPILRQHNVPEDIIEAVLSHADHAGVPRVTSMQKALAACDEITGLITAVALVRPSHSLYDLTAASVKKKWKDRAFAAGANREEIVRGAQEFNVELWEHVDHVILAMRQIAPQLGLEGSLSAPGDMP</sequence>
<dbReference type="AlphaFoldDB" id="A0A0P6Y637"/>
<dbReference type="PANTHER" id="PTHR38659">
    <property type="entry name" value="METAL-DEPENDENT PHOSPHOHYDROLASE"/>
    <property type="match status" value="1"/>
</dbReference>
<keyword evidence="2" id="KW-0378">Hydrolase</keyword>
<dbReference type="EMBL" id="LGCM01000002">
    <property type="protein sequence ID" value="KPL91845.1"/>
    <property type="molecule type" value="Genomic_DNA"/>
</dbReference>
<name>A0A0P6Y637_9CHLR</name>
<dbReference type="STRING" id="229921.ADN01_00775"/>
<dbReference type="SUPFAM" id="SSF109604">
    <property type="entry name" value="HD-domain/PDEase-like"/>
    <property type="match status" value="1"/>
</dbReference>
<dbReference type="NCBIfam" id="TIGR00277">
    <property type="entry name" value="HDIG"/>
    <property type="match status" value="1"/>
</dbReference>
<dbReference type="InterPro" id="IPR006675">
    <property type="entry name" value="HDIG_dom"/>
</dbReference>
<proteinExistence type="predicted"/>
<evidence type="ECO:0000259" key="1">
    <source>
        <dbReference type="Pfam" id="PF01966"/>
    </source>
</evidence>
<dbReference type="Pfam" id="PF01966">
    <property type="entry name" value="HD"/>
    <property type="match status" value="1"/>
</dbReference>